<feature type="compositionally biased region" description="Polar residues" evidence="1">
    <location>
        <begin position="505"/>
        <end position="527"/>
    </location>
</feature>
<accession>K1WTU4</accession>
<dbReference type="OMA" id="YGNQGTA"/>
<feature type="compositionally biased region" description="Polar residues" evidence="1">
    <location>
        <begin position="594"/>
        <end position="610"/>
    </location>
</feature>
<feature type="region of interest" description="Disordered" evidence="1">
    <location>
        <begin position="777"/>
        <end position="807"/>
    </location>
</feature>
<feature type="region of interest" description="Disordered" evidence="1">
    <location>
        <begin position="983"/>
        <end position="1026"/>
    </location>
</feature>
<feature type="compositionally biased region" description="Low complexity" evidence="1">
    <location>
        <begin position="1276"/>
        <end position="1288"/>
    </location>
</feature>
<dbReference type="EMBL" id="JH921440">
    <property type="protein sequence ID" value="EKD15877.1"/>
    <property type="molecule type" value="Genomic_DNA"/>
</dbReference>
<feature type="region of interest" description="Disordered" evidence="1">
    <location>
        <begin position="22"/>
        <end position="93"/>
    </location>
</feature>
<feature type="compositionally biased region" description="Low complexity" evidence="1">
    <location>
        <begin position="1254"/>
        <end position="1268"/>
    </location>
</feature>
<reference evidence="2 3" key="1">
    <citation type="journal article" date="2012" name="BMC Genomics">
        <title>Sequencing the genome of Marssonina brunnea reveals fungus-poplar co-evolution.</title>
        <authorList>
            <person name="Zhu S."/>
            <person name="Cao Y.-Z."/>
            <person name="Jiang C."/>
            <person name="Tan B.-Y."/>
            <person name="Wang Z."/>
            <person name="Feng S."/>
            <person name="Zhang L."/>
            <person name="Su X.-H."/>
            <person name="Brejova B."/>
            <person name="Vinar T."/>
            <person name="Xu M."/>
            <person name="Wang M.-X."/>
            <person name="Zhang S.-G."/>
            <person name="Huang M.-R."/>
            <person name="Wu R."/>
            <person name="Zhou Y."/>
        </authorList>
    </citation>
    <scope>NUCLEOTIDE SEQUENCE [LARGE SCALE GENOMIC DNA]</scope>
    <source>
        <strain evidence="2 3">MB_m1</strain>
    </source>
</reference>
<dbReference type="OrthoDB" id="10413583at2759"/>
<feature type="compositionally biased region" description="Polar residues" evidence="1">
    <location>
        <begin position="236"/>
        <end position="245"/>
    </location>
</feature>
<feature type="compositionally biased region" description="Gly residues" evidence="1">
    <location>
        <begin position="1315"/>
        <end position="1327"/>
    </location>
</feature>
<feature type="compositionally biased region" description="Polar residues" evidence="1">
    <location>
        <begin position="419"/>
        <end position="442"/>
    </location>
</feature>
<feature type="region of interest" description="Disordered" evidence="1">
    <location>
        <begin position="1248"/>
        <end position="1375"/>
    </location>
</feature>
<evidence type="ECO:0000313" key="2">
    <source>
        <dbReference type="EMBL" id="EKD15877.1"/>
    </source>
</evidence>
<feature type="compositionally biased region" description="Low complexity" evidence="1">
    <location>
        <begin position="332"/>
        <end position="350"/>
    </location>
</feature>
<dbReference type="InParanoid" id="K1WTU4"/>
<feature type="compositionally biased region" description="Polar residues" evidence="1">
    <location>
        <begin position="450"/>
        <end position="492"/>
    </location>
</feature>
<feature type="compositionally biased region" description="Basic residues" evidence="1">
    <location>
        <begin position="1291"/>
        <end position="1302"/>
    </location>
</feature>
<keyword evidence="3" id="KW-1185">Reference proteome</keyword>
<feature type="region of interest" description="Disordered" evidence="1">
    <location>
        <begin position="191"/>
        <end position="258"/>
    </location>
</feature>
<feature type="compositionally biased region" description="Low complexity" evidence="1">
    <location>
        <begin position="194"/>
        <end position="212"/>
    </location>
</feature>
<dbReference type="Proteomes" id="UP000006753">
    <property type="component" value="Unassembled WGS sequence"/>
</dbReference>
<evidence type="ECO:0000313" key="3">
    <source>
        <dbReference type="Proteomes" id="UP000006753"/>
    </source>
</evidence>
<evidence type="ECO:0000256" key="1">
    <source>
        <dbReference type="SAM" id="MobiDB-lite"/>
    </source>
</evidence>
<feature type="compositionally biased region" description="Low complexity" evidence="1">
    <location>
        <begin position="357"/>
        <end position="367"/>
    </location>
</feature>
<feature type="compositionally biased region" description="Low complexity" evidence="1">
    <location>
        <begin position="1009"/>
        <end position="1020"/>
    </location>
</feature>
<feature type="compositionally biased region" description="Polar residues" evidence="1">
    <location>
        <begin position="543"/>
        <end position="582"/>
    </location>
</feature>
<gene>
    <name evidence="2" type="ORF">MBM_05888</name>
</gene>
<feature type="region of interest" description="Disordered" evidence="1">
    <location>
        <begin position="664"/>
        <end position="688"/>
    </location>
</feature>
<feature type="compositionally biased region" description="Low complexity" evidence="1">
    <location>
        <begin position="58"/>
        <end position="76"/>
    </location>
</feature>
<feature type="compositionally biased region" description="Polar residues" evidence="1">
    <location>
        <begin position="369"/>
        <end position="386"/>
    </location>
</feature>
<proteinExistence type="predicted"/>
<organism evidence="2 3">
    <name type="scientific">Marssonina brunnea f. sp. multigermtubi (strain MB_m1)</name>
    <name type="common">Marssonina leaf spot fungus</name>
    <dbReference type="NCBI Taxonomy" id="1072389"/>
    <lineage>
        <taxon>Eukaryota</taxon>
        <taxon>Fungi</taxon>
        <taxon>Dikarya</taxon>
        <taxon>Ascomycota</taxon>
        <taxon>Pezizomycotina</taxon>
        <taxon>Leotiomycetes</taxon>
        <taxon>Helotiales</taxon>
        <taxon>Drepanopezizaceae</taxon>
        <taxon>Drepanopeziza</taxon>
    </lineage>
</organism>
<feature type="compositionally biased region" description="Pro residues" evidence="1">
    <location>
        <begin position="40"/>
        <end position="57"/>
    </location>
</feature>
<feature type="compositionally biased region" description="Low complexity" evidence="1">
    <location>
        <begin position="1328"/>
        <end position="1367"/>
    </location>
</feature>
<feature type="region of interest" description="Disordered" evidence="1">
    <location>
        <begin position="751"/>
        <end position="770"/>
    </location>
</feature>
<feature type="compositionally biased region" description="Low complexity" evidence="1">
    <location>
        <begin position="1303"/>
        <end position="1314"/>
    </location>
</feature>
<sequence length="1375" mass="140786">MGKSDRITQYCWKCRVDTHFFDPAKCQNNSQGDAISEPPASAPGPQNSPKPPAPAPTPASASVASASASAPTAKPSLPRTGKRSARLKNTPMVQDVLKKAARAASLERGMLDPCLDPALASLPTPMAPLPATKLTFPTIPMVQGASDNASATAALPATKLTFPSAPMAQGASDNASAATALPASKLTFPSAPMAQGASGKASASGGPPQGSKLTYLSAPRAQSSNPSLAAGPKAQDVSNKASISSHLGHANPGSSPESGFTYIPAIRASGMSGKASGAAAINNGFGTLVPSRRFKSPAYSSQVSAPAAANSSGPGMVAPYYQDPRAVEYSFGPNHSGGNASGSNDNNNLGRGMRAPSSRSSKSPGYSFGQDNSGQASGYGTRNMSGPASGYGNQGSSGEDSGYDISKQASTYDPGPAGPSQSWDHSSNQAISGGYGTQNISGRASGYGNQGTAGQASGYGNQGISEQASAYGNQGTAGQASGYGNQGISEQASAGGKSGLGMPAQPSQSSTSPEYSFDQGISSNQMSGYGHPGLGMSAPPPQGSTSPEYSSSQRMYNQAADYQSAGSGMFGSSPQRSQSPEGSPSRDDAFGQGVSANAPSGQGLRLTSSDHSSDQWVYRPVSNYSSLAFQRGEFNSDDLDISEQIPTSVGAGNEGYRMLVEPGRNSSLISPQSASAQGSSFTLNSTEPANMVSNNLNLAPQRGRANANQPATSSRVAAQTNLVTNHISGSSMNLAISLSPTPQPQPPMIYNSPGPQTINSDHNGDGDDSNVKYSIEPHPESPRPVRAAPTMSVNSSPPTYDEATDNPNVPAFAQAQAQTQARVQTQPQAGNRDGLNLTWQGYQEYLNDSNMDLSVLDNTGRGNGAPASSNSQVAASSYARLAAPNQMRQDMNPRGYNGAPAVQPPPQYHHLRSPSIGPYGPGPVRGPPIIDYNNYGGLPDAHQHRVPSSGPGPQNMSAGVMGIGMAVNVGPDGVLRNNNQGYNMGGPNAVPRNHNQGYNMGGGYGASAPQPQQQPQQQPQPRGPLQNHLQHFSTILLGANPELIDHFVLADGRRGVRICMRPMIKPPIYDANRAPIPAMFVSRLSAYAAEHQVWAREAEVTSVLMQQCLGLSNAIPNFVSSENGITMWLVFPHTQENADKLTRIMADANQVINALAISQQWNRGMVGGAGGGNGGGHAGAPPGVGFRPLQPGGLRPIEPAGFGAAPMMVNNEEETELDSPTPNSGHGGAAAFLHSQAVKSCKQTPIKNEDRMMGTGTPPAAAAAPKKTPAAKRKVSGATGDSSSGTSGQAAKRKRLAPKSKAVKAAAAAAVSEGGVAGGMDAGGPNGYNGYNGSSPGGNSNSNNSTQLTSSSSPAGSSVFQDSSSPPGGFPAPSS</sequence>
<name>K1WTU4_MARBU</name>
<feature type="region of interest" description="Disordered" evidence="1">
    <location>
        <begin position="329"/>
        <end position="613"/>
    </location>
</feature>
<dbReference type="KEGG" id="mbe:MBM_05888"/>
<dbReference type="HOGENOM" id="CLU_255997_0_0_1"/>
<protein>
    <submittedName>
        <fullName evidence="2">Uncharacterized protein</fullName>
    </submittedName>
</protein>